<dbReference type="Proteomes" id="UP000800200">
    <property type="component" value="Unassembled WGS sequence"/>
</dbReference>
<dbReference type="EMBL" id="ML994654">
    <property type="protein sequence ID" value="KAF2181128.1"/>
    <property type="molecule type" value="Genomic_DNA"/>
</dbReference>
<proteinExistence type="predicted"/>
<gene>
    <name evidence="2" type="ORF">K469DRAFT_590272</name>
</gene>
<feature type="transmembrane region" description="Helical" evidence="1">
    <location>
        <begin position="221"/>
        <end position="243"/>
    </location>
</feature>
<name>A0A6A6DSC1_9PEZI</name>
<reference evidence="2" key="1">
    <citation type="journal article" date="2020" name="Stud. Mycol.">
        <title>101 Dothideomycetes genomes: a test case for predicting lifestyles and emergence of pathogens.</title>
        <authorList>
            <person name="Haridas S."/>
            <person name="Albert R."/>
            <person name="Binder M."/>
            <person name="Bloem J."/>
            <person name="Labutti K."/>
            <person name="Salamov A."/>
            <person name="Andreopoulos B."/>
            <person name="Baker S."/>
            <person name="Barry K."/>
            <person name="Bills G."/>
            <person name="Bluhm B."/>
            <person name="Cannon C."/>
            <person name="Castanera R."/>
            <person name="Culley D."/>
            <person name="Daum C."/>
            <person name="Ezra D."/>
            <person name="Gonzalez J."/>
            <person name="Henrissat B."/>
            <person name="Kuo A."/>
            <person name="Liang C."/>
            <person name="Lipzen A."/>
            <person name="Lutzoni F."/>
            <person name="Magnuson J."/>
            <person name="Mondo S."/>
            <person name="Nolan M."/>
            <person name="Ohm R."/>
            <person name="Pangilinan J."/>
            <person name="Park H.-J."/>
            <person name="Ramirez L."/>
            <person name="Alfaro M."/>
            <person name="Sun H."/>
            <person name="Tritt A."/>
            <person name="Yoshinaga Y."/>
            <person name="Zwiers L.-H."/>
            <person name="Turgeon B."/>
            <person name="Goodwin S."/>
            <person name="Spatafora J."/>
            <person name="Crous P."/>
            <person name="Grigoriev I."/>
        </authorList>
    </citation>
    <scope>NUCLEOTIDE SEQUENCE</scope>
    <source>
        <strain evidence="2">CBS 207.26</strain>
    </source>
</reference>
<evidence type="ECO:0000313" key="3">
    <source>
        <dbReference type="Proteomes" id="UP000800200"/>
    </source>
</evidence>
<keyword evidence="1" id="KW-0472">Membrane</keyword>
<evidence type="ECO:0000256" key="1">
    <source>
        <dbReference type="SAM" id="Phobius"/>
    </source>
</evidence>
<dbReference type="AlphaFoldDB" id="A0A6A6DSC1"/>
<keyword evidence="1" id="KW-1133">Transmembrane helix</keyword>
<dbReference type="OrthoDB" id="2830640at2759"/>
<keyword evidence="1" id="KW-0812">Transmembrane</keyword>
<organism evidence="2 3">
    <name type="scientific">Zopfia rhizophila CBS 207.26</name>
    <dbReference type="NCBI Taxonomy" id="1314779"/>
    <lineage>
        <taxon>Eukaryota</taxon>
        <taxon>Fungi</taxon>
        <taxon>Dikarya</taxon>
        <taxon>Ascomycota</taxon>
        <taxon>Pezizomycotina</taxon>
        <taxon>Dothideomycetes</taxon>
        <taxon>Dothideomycetes incertae sedis</taxon>
        <taxon>Zopfiaceae</taxon>
        <taxon>Zopfia</taxon>
    </lineage>
</organism>
<keyword evidence="3" id="KW-1185">Reference proteome</keyword>
<protein>
    <submittedName>
        <fullName evidence="2">Uncharacterized protein</fullName>
    </submittedName>
</protein>
<evidence type="ECO:0000313" key="2">
    <source>
        <dbReference type="EMBL" id="KAF2181128.1"/>
    </source>
</evidence>
<sequence length="280" mass="31703">MPDSEEGCRPNPNVPIHGPGSIQHGWERYDRGVLIHWTPHSTTIPCFDLPEHLQMAIHSALASSKDNYTDRYSVLSVLFYELLSLYDSSVWSVRNHICDWEAGRSIYNLLYANSHHYPLLHEIARHVIHGSETLTVASECVKDLKQKQRDFMAACSQKDSYRKPLSIPAANTSGLLSRSEPNKARLHNEITLAFYTVVQRDTKIQVRIGKEAIKETMAMKVVAVITMTFLPATFVSSIFSMLLFHFEPSRAGLREFSTVSEEFWMNWILAAPLSIAALGL</sequence>
<accession>A0A6A6DSC1</accession>
<dbReference type="Gene3D" id="1.20.58.340">
    <property type="entry name" value="Magnesium transport protein CorA, transmembrane region"/>
    <property type="match status" value="1"/>
</dbReference>